<feature type="transmembrane region" description="Helical" evidence="7">
    <location>
        <begin position="52"/>
        <end position="70"/>
    </location>
</feature>
<dbReference type="Proteomes" id="UP000032633">
    <property type="component" value="Chromosome"/>
</dbReference>
<dbReference type="PATRIC" id="fig|1126833.4.peg.5426"/>
<evidence type="ECO:0000256" key="7">
    <source>
        <dbReference type="SAM" id="Phobius"/>
    </source>
</evidence>
<keyword evidence="5 7" id="KW-1133">Transmembrane helix</keyword>
<evidence type="ECO:0000256" key="5">
    <source>
        <dbReference type="ARBA" id="ARBA00022989"/>
    </source>
</evidence>
<keyword evidence="9" id="KW-1185">Reference proteome</keyword>
<dbReference type="GO" id="GO:0005886">
    <property type="term" value="C:plasma membrane"/>
    <property type="evidence" value="ECO:0007669"/>
    <property type="project" value="UniProtKB-SubCell"/>
</dbReference>
<proteinExistence type="inferred from homology"/>
<dbReference type="PANTHER" id="PTHR33452">
    <property type="entry name" value="OXIDOREDUCTASE CATD-RELATED"/>
    <property type="match status" value="1"/>
</dbReference>
<comment type="subcellular location">
    <subcellularLocation>
        <location evidence="1">Cell membrane</location>
        <topology evidence="1">Multi-pass membrane protein</topology>
    </subcellularLocation>
</comment>
<keyword evidence="4 7" id="KW-0812">Transmembrane</keyword>
<organism evidence="8 9">
    <name type="scientific">Paenibacillus beijingensis</name>
    <dbReference type="NCBI Taxonomy" id="1126833"/>
    <lineage>
        <taxon>Bacteria</taxon>
        <taxon>Bacillati</taxon>
        <taxon>Bacillota</taxon>
        <taxon>Bacilli</taxon>
        <taxon>Bacillales</taxon>
        <taxon>Paenibacillaceae</taxon>
        <taxon>Paenibacillus</taxon>
    </lineage>
</organism>
<evidence type="ECO:0000256" key="1">
    <source>
        <dbReference type="ARBA" id="ARBA00004651"/>
    </source>
</evidence>
<feature type="transmembrane region" description="Helical" evidence="7">
    <location>
        <begin position="6"/>
        <end position="31"/>
    </location>
</feature>
<evidence type="ECO:0000313" key="9">
    <source>
        <dbReference type="Proteomes" id="UP000032633"/>
    </source>
</evidence>
<accession>A0A0D5NPI3</accession>
<feature type="transmembrane region" description="Helical" evidence="7">
    <location>
        <begin position="76"/>
        <end position="96"/>
    </location>
</feature>
<dbReference type="InterPro" id="IPR051907">
    <property type="entry name" value="DoxX-like_oxidoreductase"/>
</dbReference>
<name>A0A0D5NPI3_9BACL</name>
<dbReference type="OrthoDB" id="346004at2"/>
<evidence type="ECO:0000256" key="2">
    <source>
        <dbReference type="ARBA" id="ARBA00006679"/>
    </source>
</evidence>
<keyword evidence="3" id="KW-1003">Cell membrane</keyword>
<feature type="transmembrane region" description="Helical" evidence="7">
    <location>
        <begin position="108"/>
        <end position="129"/>
    </location>
</feature>
<dbReference type="PANTHER" id="PTHR33452:SF10">
    <property type="entry name" value="OXIDOREDUCTASE MHQP-RELATED"/>
    <property type="match status" value="1"/>
</dbReference>
<dbReference type="RefSeq" id="WP_045672581.1">
    <property type="nucleotide sequence ID" value="NZ_CP011058.1"/>
</dbReference>
<dbReference type="STRING" id="1126833.VN24_24660"/>
<dbReference type="EMBL" id="CP011058">
    <property type="protein sequence ID" value="AJY77156.1"/>
    <property type="molecule type" value="Genomic_DNA"/>
</dbReference>
<dbReference type="AlphaFoldDB" id="A0A0D5NPI3"/>
<evidence type="ECO:0000313" key="8">
    <source>
        <dbReference type="EMBL" id="AJY77156.1"/>
    </source>
</evidence>
<keyword evidence="6 7" id="KW-0472">Membrane</keyword>
<dbReference type="Pfam" id="PF07681">
    <property type="entry name" value="DoxX"/>
    <property type="match status" value="1"/>
</dbReference>
<sequence>MNTLDWGLLIIRVVIGLLFIGHGAQKLFGWFGGYGLKGTGGWFESIGMKPGTLVAFVAGAGELIGGLLFGAGLLTWVGAVLIIVPMLVAIVKVHGANGLWVTANGYEYNLVLLTVALGVALTGAGQYSLDALWIG</sequence>
<dbReference type="InterPro" id="IPR032808">
    <property type="entry name" value="DoxX"/>
</dbReference>
<evidence type="ECO:0000256" key="4">
    <source>
        <dbReference type="ARBA" id="ARBA00022692"/>
    </source>
</evidence>
<dbReference type="HOGENOM" id="CLU_058421_3_0_9"/>
<reference evidence="9" key="2">
    <citation type="submission" date="2015-03" db="EMBL/GenBank/DDBJ databases">
        <title>Genome sequence of Paenibacillus beijingensis strain DSM 24997T.</title>
        <authorList>
            <person name="Kwak Y."/>
            <person name="Shin J.-H."/>
        </authorList>
    </citation>
    <scope>NUCLEOTIDE SEQUENCE [LARGE SCALE GENOMIC DNA]</scope>
    <source>
        <strain evidence="9">DSM 24997</strain>
    </source>
</reference>
<reference evidence="8 9" key="1">
    <citation type="journal article" date="2015" name="J. Biotechnol.">
        <title>Complete genome sequence of Paenibacillus beijingensis 7188(T) (=DSM 24997(T)), a novel rhizobacterium from jujube garden soil.</title>
        <authorList>
            <person name="Kwak Y."/>
            <person name="Shin J.H."/>
        </authorList>
    </citation>
    <scope>NUCLEOTIDE SEQUENCE [LARGE SCALE GENOMIC DNA]</scope>
    <source>
        <strain evidence="8 9">DSM 24997</strain>
    </source>
</reference>
<comment type="similarity">
    <text evidence="2">Belongs to the DoxX family.</text>
</comment>
<gene>
    <name evidence="8" type="ORF">VN24_24660</name>
</gene>
<evidence type="ECO:0000256" key="3">
    <source>
        <dbReference type="ARBA" id="ARBA00022475"/>
    </source>
</evidence>
<protein>
    <submittedName>
        <fullName evidence="8">Oxidoreductase</fullName>
    </submittedName>
</protein>
<evidence type="ECO:0000256" key="6">
    <source>
        <dbReference type="ARBA" id="ARBA00023136"/>
    </source>
</evidence>
<dbReference type="KEGG" id="pbj:VN24_24660"/>